<dbReference type="EMBL" id="KZ506419">
    <property type="protein sequence ID" value="PKU39737.1"/>
    <property type="molecule type" value="Genomic_DNA"/>
</dbReference>
<reference evidence="3" key="2">
    <citation type="submission" date="2017-12" db="EMBL/GenBank/DDBJ databases">
        <title>Genome sequence of the Bar-tailed Godwit (Limosa lapponica baueri).</title>
        <authorList>
            <person name="Lima N.C.B."/>
            <person name="Parody-Merino A.M."/>
            <person name="Battley P.F."/>
            <person name="Fidler A.E."/>
            <person name="Prosdocimi F."/>
        </authorList>
    </citation>
    <scope>NUCLEOTIDE SEQUENCE [LARGE SCALE GENOMIC DNA]</scope>
</reference>
<sequence length="227" mass="24850">MDYNCNRAGAHHTHKHITTKGTCKCKWPPDKDIPLTAVVMCLASYQPNFSSPAQGLSSHLCLRNKTHPPCGHLNCYRGVRVSHTHGQDVNKAGIYTRGMTQGTLAPMFPGAGQERRAESSTTPDALSAPGLNDSEYQLAHDLPMVCAEDMTATIEKTPTLKGRLFYCIPGGRHNKWDYSAVLQQCPPSSDGGPPAKLVEGKDHHVIGHMEERGDARTPQRCISRVQL</sequence>
<dbReference type="AlphaFoldDB" id="A0A2I0U0X1"/>
<accession>A0A2I0U0X1</accession>
<dbReference type="Proteomes" id="UP000233556">
    <property type="component" value="Unassembled WGS sequence"/>
</dbReference>
<proteinExistence type="predicted"/>
<organism evidence="2 3">
    <name type="scientific">Limosa lapponica baueri</name>
    <dbReference type="NCBI Taxonomy" id="1758121"/>
    <lineage>
        <taxon>Eukaryota</taxon>
        <taxon>Metazoa</taxon>
        <taxon>Chordata</taxon>
        <taxon>Craniata</taxon>
        <taxon>Vertebrata</taxon>
        <taxon>Euteleostomi</taxon>
        <taxon>Archelosauria</taxon>
        <taxon>Archosauria</taxon>
        <taxon>Dinosauria</taxon>
        <taxon>Saurischia</taxon>
        <taxon>Theropoda</taxon>
        <taxon>Coelurosauria</taxon>
        <taxon>Aves</taxon>
        <taxon>Neognathae</taxon>
        <taxon>Neoaves</taxon>
        <taxon>Charadriiformes</taxon>
        <taxon>Scolopacidae</taxon>
        <taxon>Limosa</taxon>
    </lineage>
</organism>
<name>A0A2I0U0X1_LIMLA</name>
<evidence type="ECO:0000313" key="2">
    <source>
        <dbReference type="EMBL" id="PKU39737.1"/>
    </source>
</evidence>
<protein>
    <submittedName>
        <fullName evidence="2">Uncharacterized protein</fullName>
    </submittedName>
</protein>
<reference evidence="3" key="1">
    <citation type="submission" date="2017-11" db="EMBL/GenBank/DDBJ databases">
        <authorList>
            <person name="Lima N.C."/>
            <person name="Parody-Merino A.M."/>
            <person name="Battley P.F."/>
            <person name="Fidler A.E."/>
            <person name="Prosdocimi F."/>
        </authorList>
    </citation>
    <scope>NUCLEOTIDE SEQUENCE [LARGE SCALE GENOMIC DNA]</scope>
</reference>
<gene>
    <name evidence="2" type="ORF">llap_9958</name>
</gene>
<evidence type="ECO:0000313" key="3">
    <source>
        <dbReference type="Proteomes" id="UP000233556"/>
    </source>
</evidence>
<evidence type="ECO:0000256" key="1">
    <source>
        <dbReference type="SAM" id="MobiDB-lite"/>
    </source>
</evidence>
<feature type="region of interest" description="Disordered" evidence="1">
    <location>
        <begin position="105"/>
        <end position="131"/>
    </location>
</feature>
<keyword evidence="3" id="KW-1185">Reference proteome</keyword>